<dbReference type="Pfam" id="PF09557">
    <property type="entry name" value="DUF2382"/>
    <property type="match status" value="2"/>
</dbReference>
<dbReference type="RefSeq" id="WP_110608912.1">
    <property type="nucleotide sequence ID" value="NZ_PDOD01000001.1"/>
</dbReference>
<feature type="coiled-coil region" evidence="1">
    <location>
        <begin position="44"/>
        <end position="71"/>
    </location>
</feature>
<dbReference type="AlphaFoldDB" id="A0A323TNN9"/>
<dbReference type="NCBIfam" id="TIGR02271">
    <property type="entry name" value="YsnF/AvaK domain"/>
    <property type="match status" value="1"/>
</dbReference>
<evidence type="ECO:0000313" key="3">
    <source>
        <dbReference type="EMBL" id="PYZ95277.1"/>
    </source>
</evidence>
<dbReference type="Proteomes" id="UP000248214">
    <property type="component" value="Unassembled WGS sequence"/>
</dbReference>
<accession>A0A323TNN9</accession>
<organism evidence="3 4">
    <name type="scientific">Salipaludibacillus keqinensis</name>
    <dbReference type="NCBI Taxonomy" id="2045207"/>
    <lineage>
        <taxon>Bacteria</taxon>
        <taxon>Bacillati</taxon>
        <taxon>Bacillota</taxon>
        <taxon>Bacilli</taxon>
        <taxon>Bacillales</taxon>
        <taxon>Bacillaceae</taxon>
    </lineage>
</organism>
<dbReference type="EMBL" id="PDOD01000001">
    <property type="protein sequence ID" value="PYZ95277.1"/>
    <property type="molecule type" value="Genomic_DNA"/>
</dbReference>
<evidence type="ECO:0000313" key="4">
    <source>
        <dbReference type="Proteomes" id="UP000248214"/>
    </source>
</evidence>
<keyword evidence="1" id="KW-0175">Coiled coil</keyword>
<evidence type="ECO:0000256" key="1">
    <source>
        <dbReference type="SAM" id="Coils"/>
    </source>
</evidence>
<gene>
    <name evidence="3" type="ORF">CR194_07135</name>
</gene>
<name>A0A323TNN9_9BACI</name>
<dbReference type="PANTHER" id="PTHR38463:SF1">
    <property type="entry name" value="STRESS RESPONSE PROTEIN YSNF"/>
    <property type="match status" value="1"/>
</dbReference>
<proteinExistence type="predicted"/>
<feature type="domain" description="DUF2382" evidence="2">
    <location>
        <begin position="105"/>
        <end position="155"/>
    </location>
</feature>
<dbReference type="InterPro" id="IPR019060">
    <property type="entry name" value="DUF2382"/>
</dbReference>
<keyword evidence="4" id="KW-1185">Reference proteome</keyword>
<evidence type="ECO:0000259" key="2">
    <source>
        <dbReference type="Pfam" id="PF09557"/>
    </source>
</evidence>
<comment type="caution">
    <text evidence="3">The sequence shown here is derived from an EMBL/GenBank/DDBJ whole genome shotgun (WGS) entry which is preliminary data.</text>
</comment>
<feature type="domain" description="DUF2382" evidence="2">
    <location>
        <begin position="59"/>
        <end position="103"/>
    </location>
</feature>
<dbReference type="OrthoDB" id="1798989at2"/>
<sequence length="170" mass="18988">MAKYLIIGAIIGAVIGWLMNVPISGGAVLGAAVGGMSYTFTTKRNTSNGDITEANEEKIQLKEEQLDIRKNRIQTGEVNVHKEVVEEDKTFTIPVKRQELVVEAGDEEEYRIPLKEEQIEINKQPVKVNEVTLSKRQVHDVEQVTETIKKEEIDVDTEGDASIIEEDTPL</sequence>
<protein>
    <recommendedName>
        <fullName evidence="2">DUF2382 domain-containing protein</fullName>
    </recommendedName>
</protein>
<dbReference type="InterPro" id="IPR052967">
    <property type="entry name" value="Stress_Response_Assoc"/>
</dbReference>
<reference evidence="3 4" key="1">
    <citation type="submission" date="2017-10" db="EMBL/GenBank/DDBJ databases">
        <title>Bacillus sp. nov., a halophilic bacterium isolated from a Keqin Lake.</title>
        <authorList>
            <person name="Wang H."/>
        </authorList>
    </citation>
    <scope>NUCLEOTIDE SEQUENCE [LARGE SCALE GENOMIC DNA]</scope>
    <source>
        <strain evidence="3 4">KQ-12</strain>
    </source>
</reference>
<dbReference type="PANTHER" id="PTHR38463">
    <property type="entry name" value="STRESS RESPONSE PROTEIN YSNF"/>
    <property type="match status" value="1"/>
</dbReference>